<name>A0A1P8WHJ0_9PLAN</name>
<sequence>MNQLPPRPRRSALSTQTFYFGIALLLLLFLGGIAHSVFRTGEWPPIRFGYVDQHLQLLESRRPVEMIPELRTAAAINFDDGYAQLKLLSNGYAVGDTDSILQGLYGLLSHTPSDSELHGELAIVLLNSGRFDDALVHSKVATKLNPDSAQLQITLGAVMLAMGRMQEAADAYRKALALKPDSESAQRALNHPLKNY</sequence>
<dbReference type="AlphaFoldDB" id="A0A1P8WHJ0"/>
<keyword evidence="4" id="KW-1185">Reference proteome</keyword>
<evidence type="ECO:0000313" key="3">
    <source>
        <dbReference type="EMBL" id="APZ93522.1"/>
    </source>
</evidence>
<keyword evidence="1" id="KW-0802">TPR repeat</keyword>
<feature type="transmembrane region" description="Helical" evidence="2">
    <location>
        <begin position="18"/>
        <end position="38"/>
    </location>
</feature>
<keyword evidence="2" id="KW-0472">Membrane</keyword>
<dbReference type="Proteomes" id="UP000187735">
    <property type="component" value="Chromosome"/>
</dbReference>
<evidence type="ECO:0000313" key="4">
    <source>
        <dbReference type="Proteomes" id="UP000187735"/>
    </source>
</evidence>
<dbReference type="InterPro" id="IPR019734">
    <property type="entry name" value="TPR_rpt"/>
</dbReference>
<accession>A0A1P8WHJ0</accession>
<evidence type="ECO:0000256" key="1">
    <source>
        <dbReference type="PROSITE-ProRule" id="PRU00339"/>
    </source>
</evidence>
<dbReference type="STRING" id="1891926.Fuma_03140"/>
<dbReference type="InterPro" id="IPR011990">
    <property type="entry name" value="TPR-like_helical_dom_sf"/>
</dbReference>
<dbReference type="SMART" id="SM00028">
    <property type="entry name" value="TPR"/>
    <property type="match status" value="2"/>
</dbReference>
<gene>
    <name evidence="3" type="ORF">Fuma_03140</name>
</gene>
<proteinExistence type="predicted"/>
<organism evidence="3 4">
    <name type="scientific">Fuerstiella marisgermanici</name>
    <dbReference type="NCBI Taxonomy" id="1891926"/>
    <lineage>
        <taxon>Bacteria</taxon>
        <taxon>Pseudomonadati</taxon>
        <taxon>Planctomycetota</taxon>
        <taxon>Planctomycetia</taxon>
        <taxon>Planctomycetales</taxon>
        <taxon>Planctomycetaceae</taxon>
        <taxon>Fuerstiella</taxon>
    </lineage>
</organism>
<keyword evidence="2" id="KW-0812">Transmembrane</keyword>
<protein>
    <submittedName>
        <fullName evidence="3">Putative PEP-CTERM system TPR-repeat lipoprotein</fullName>
    </submittedName>
</protein>
<dbReference type="Gene3D" id="1.25.40.10">
    <property type="entry name" value="Tetratricopeptide repeat domain"/>
    <property type="match status" value="1"/>
</dbReference>
<reference evidence="3 4" key="1">
    <citation type="journal article" date="2016" name="Front. Microbiol.">
        <title>Fuerstia marisgermanicae gen. nov., sp. nov., an Unusual Member of the Phylum Planctomycetes from the German Wadden Sea.</title>
        <authorList>
            <person name="Kohn T."/>
            <person name="Heuer A."/>
            <person name="Jogler M."/>
            <person name="Vollmers J."/>
            <person name="Boedeker C."/>
            <person name="Bunk B."/>
            <person name="Rast P."/>
            <person name="Borchert D."/>
            <person name="Glockner I."/>
            <person name="Freese H.M."/>
            <person name="Klenk H.P."/>
            <person name="Overmann J."/>
            <person name="Kaster A.K."/>
            <person name="Rohde M."/>
            <person name="Wiegand S."/>
            <person name="Jogler C."/>
        </authorList>
    </citation>
    <scope>NUCLEOTIDE SEQUENCE [LARGE SCALE GENOMIC DNA]</scope>
    <source>
        <strain evidence="3 4">NH11</strain>
    </source>
</reference>
<dbReference type="PROSITE" id="PS50293">
    <property type="entry name" value="TPR_REGION"/>
    <property type="match status" value="1"/>
</dbReference>
<keyword evidence="3" id="KW-0449">Lipoprotein</keyword>
<feature type="repeat" description="TPR" evidence="1">
    <location>
        <begin position="149"/>
        <end position="182"/>
    </location>
</feature>
<evidence type="ECO:0000256" key="2">
    <source>
        <dbReference type="SAM" id="Phobius"/>
    </source>
</evidence>
<dbReference type="Pfam" id="PF14559">
    <property type="entry name" value="TPR_19"/>
    <property type="match status" value="1"/>
</dbReference>
<keyword evidence="2" id="KW-1133">Transmembrane helix</keyword>
<dbReference type="PROSITE" id="PS50005">
    <property type="entry name" value="TPR"/>
    <property type="match status" value="1"/>
</dbReference>
<dbReference type="KEGG" id="fmr:Fuma_03140"/>
<dbReference type="SUPFAM" id="SSF48452">
    <property type="entry name" value="TPR-like"/>
    <property type="match status" value="1"/>
</dbReference>
<dbReference type="EMBL" id="CP017641">
    <property type="protein sequence ID" value="APZ93522.1"/>
    <property type="molecule type" value="Genomic_DNA"/>
</dbReference>